<dbReference type="SUPFAM" id="SSF141571">
    <property type="entry name" value="Pentapeptide repeat-like"/>
    <property type="match status" value="1"/>
</dbReference>
<dbReference type="OrthoDB" id="67652at2"/>
<dbReference type="Proteomes" id="UP000260644">
    <property type="component" value="Unassembled WGS sequence"/>
</dbReference>
<proteinExistence type="predicted"/>
<dbReference type="Gene3D" id="2.160.20.80">
    <property type="entry name" value="E3 ubiquitin-protein ligase SopA"/>
    <property type="match status" value="1"/>
</dbReference>
<evidence type="ECO:0000313" key="2">
    <source>
        <dbReference type="Proteomes" id="UP000260644"/>
    </source>
</evidence>
<keyword evidence="2" id="KW-1185">Reference proteome</keyword>
<dbReference type="InterPro" id="IPR001646">
    <property type="entry name" value="5peptide_repeat"/>
</dbReference>
<sequence>MESWLLMISIKNAKVCILLSMSTSIELLEAYKKGERYFRDLDFEEEEDFSGIDFSNSVFEKCFLHSTNFSGCNLSNTQFLSCNLKCIDLREANLSNALIKNCSVECSMFKDAITTNFQFEENWCYSATVSQKDFNTFFINEG</sequence>
<protein>
    <recommendedName>
        <fullName evidence="3">Pentapeptide repeat-containing protein</fullName>
    </recommendedName>
</protein>
<dbReference type="EMBL" id="QPMM01000008">
    <property type="protein sequence ID" value="RFS21433.1"/>
    <property type="molecule type" value="Genomic_DNA"/>
</dbReference>
<gene>
    <name evidence="1" type="ORF">DVR12_16175</name>
</gene>
<accession>A0A3E1Y8F1</accession>
<comment type="caution">
    <text evidence="1">The sequence shown here is derived from an EMBL/GenBank/DDBJ whole genome shotgun (WGS) entry which is preliminary data.</text>
</comment>
<dbReference type="RefSeq" id="WP_116976844.1">
    <property type="nucleotide sequence ID" value="NZ_QPMM01000008.1"/>
</dbReference>
<evidence type="ECO:0000313" key="1">
    <source>
        <dbReference type="EMBL" id="RFS21433.1"/>
    </source>
</evidence>
<reference evidence="1 2" key="1">
    <citation type="submission" date="2018-07" db="EMBL/GenBank/DDBJ databases">
        <title>Chitinophaga K2CV101002-2 sp. nov., isolated from a monsoon evergreen broad-leaved forest soil.</title>
        <authorList>
            <person name="Lv Y."/>
        </authorList>
    </citation>
    <scope>NUCLEOTIDE SEQUENCE [LARGE SCALE GENOMIC DNA]</scope>
    <source>
        <strain evidence="1 2">GDMCC 1.1288</strain>
    </source>
</reference>
<name>A0A3E1Y8F1_9BACT</name>
<dbReference type="AlphaFoldDB" id="A0A3E1Y8F1"/>
<dbReference type="Pfam" id="PF13599">
    <property type="entry name" value="Pentapeptide_4"/>
    <property type="match status" value="1"/>
</dbReference>
<evidence type="ECO:0008006" key="3">
    <source>
        <dbReference type="Google" id="ProtNLM"/>
    </source>
</evidence>
<organism evidence="1 2">
    <name type="scientific">Chitinophaga silvatica</name>
    <dbReference type="NCBI Taxonomy" id="2282649"/>
    <lineage>
        <taxon>Bacteria</taxon>
        <taxon>Pseudomonadati</taxon>
        <taxon>Bacteroidota</taxon>
        <taxon>Chitinophagia</taxon>
        <taxon>Chitinophagales</taxon>
        <taxon>Chitinophagaceae</taxon>
        <taxon>Chitinophaga</taxon>
    </lineage>
</organism>